<sequence length="213" mass="23632">MRIKDDRQPLLYDRVISTKFLPVTDIPNTARVKLVLYNVSERPIKYKLKCEMKTLITAEPQASGIIPAHGVGSCLLIWRRAPEISNWKDLKTTSLVMITEFEGRISSSAMCSSTKPPEEYVTFKSSLDSVLPRTPNPESKVTAPVTGLQCSPSTSEIKSKNVMAVNKRDLSTNASEHSAGFYIEAKGAIIIALIIVIIILCIQELLRIKSEPE</sequence>
<dbReference type="Proteomes" id="UP000095285">
    <property type="component" value="Unassembled WGS sequence"/>
</dbReference>
<dbReference type="STRING" id="7209.A0A1I7VBJ2"/>
<name>A0A1I7VBJ2_LOALO</name>
<evidence type="ECO:0000313" key="3">
    <source>
        <dbReference type="WBParaSite" id="EN70_11942"/>
    </source>
</evidence>
<keyword evidence="1" id="KW-0812">Transmembrane</keyword>
<organism evidence="2 3">
    <name type="scientific">Loa loa</name>
    <name type="common">Eye worm</name>
    <name type="synonym">Filaria loa</name>
    <dbReference type="NCBI Taxonomy" id="7209"/>
    <lineage>
        <taxon>Eukaryota</taxon>
        <taxon>Metazoa</taxon>
        <taxon>Ecdysozoa</taxon>
        <taxon>Nematoda</taxon>
        <taxon>Chromadorea</taxon>
        <taxon>Rhabditida</taxon>
        <taxon>Spirurina</taxon>
        <taxon>Spiruromorpha</taxon>
        <taxon>Filarioidea</taxon>
        <taxon>Onchocercidae</taxon>
        <taxon>Loa</taxon>
    </lineage>
</organism>
<feature type="transmembrane region" description="Helical" evidence="1">
    <location>
        <begin position="187"/>
        <end position="206"/>
    </location>
</feature>
<protein>
    <submittedName>
        <fullName evidence="3">Major sperm protein</fullName>
    </submittedName>
</protein>
<dbReference type="AlphaFoldDB" id="A0A1I7VBJ2"/>
<dbReference type="WBParaSite" id="EN70_11942">
    <property type="protein sequence ID" value="EN70_11942"/>
    <property type="gene ID" value="EN70_11942"/>
</dbReference>
<keyword evidence="1" id="KW-1133">Transmembrane helix</keyword>
<accession>A0A1I7VBJ2</accession>
<evidence type="ECO:0000313" key="2">
    <source>
        <dbReference type="Proteomes" id="UP000095285"/>
    </source>
</evidence>
<reference evidence="2" key="1">
    <citation type="submission" date="2012-04" db="EMBL/GenBank/DDBJ databases">
        <title>The Genome Sequence of Loa loa.</title>
        <authorList>
            <consortium name="The Broad Institute Genome Sequencing Platform"/>
            <consortium name="Broad Institute Genome Sequencing Center for Infectious Disease"/>
            <person name="Nutman T.B."/>
            <person name="Fink D.L."/>
            <person name="Russ C."/>
            <person name="Young S."/>
            <person name="Zeng Q."/>
            <person name="Gargeya S."/>
            <person name="Alvarado L."/>
            <person name="Berlin A."/>
            <person name="Chapman S.B."/>
            <person name="Chen Z."/>
            <person name="Freedman E."/>
            <person name="Gellesch M."/>
            <person name="Goldberg J."/>
            <person name="Griggs A."/>
            <person name="Gujja S."/>
            <person name="Heilman E.R."/>
            <person name="Heiman D."/>
            <person name="Howarth C."/>
            <person name="Mehta T."/>
            <person name="Neiman D."/>
            <person name="Pearson M."/>
            <person name="Roberts A."/>
            <person name="Saif S."/>
            <person name="Shea T."/>
            <person name="Shenoy N."/>
            <person name="Sisk P."/>
            <person name="Stolte C."/>
            <person name="Sykes S."/>
            <person name="White J."/>
            <person name="Yandava C."/>
            <person name="Haas B."/>
            <person name="Henn M.R."/>
            <person name="Nusbaum C."/>
            <person name="Birren B."/>
        </authorList>
    </citation>
    <scope>NUCLEOTIDE SEQUENCE [LARGE SCALE GENOMIC DNA]</scope>
</reference>
<reference evidence="3" key="2">
    <citation type="submission" date="2016-11" db="UniProtKB">
        <authorList>
            <consortium name="WormBaseParasite"/>
        </authorList>
    </citation>
    <scope>IDENTIFICATION</scope>
</reference>
<keyword evidence="1" id="KW-0472">Membrane</keyword>
<proteinExistence type="predicted"/>
<keyword evidence="2" id="KW-1185">Reference proteome</keyword>
<evidence type="ECO:0000256" key="1">
    <source>
        <dbReference type="SAM" id="Phobius"/>
    </source>
</evidence>